<organism evidence="2 3">
    <name type="scientific">Spirosoma taeanense</name>
    <dbReference type="NCBI Taxonomy" id="2735870"/>
    <lineage>
        <taxon>Bacteria</taxon>
        <taxon>Pseudomonadati</taxon>
        <taxon>Bacteroidota</taxon>
        <taxon>Cytophagia</taxon>
        <taxon>Cytophagales</taxon>
        <taxon>Cytophagaceae</taxon>
        <taxon>Spirosoma</taxon>
    </lineage>
</organism>
<evidence type="ECO:0000313" key="2">
    <source>
        <dbReference type="EMBL" id="QJW88542.1"/>
    </source>
</evidence>
<dbReference type="InterPro" id="IPR038727">
    <property type="entry name" value="NadR/Ttd14_AAA_dom"/>
</dbReference>
<dbReference type="AlphaFoldDB" id="A0A6M5Y756"/>
<gene>
    <name evidence="2" type="ORF">HNV11_03710</name>
</gene>
<evidence type="ECO:0000313" key="3">
    <source>
        <dbReference type="Proteomes" id="UP000502756"/>
    </source>
</evidence>
<dbReference type="KEGG" id="stae:HNV11_03710"/>
<dbReference type="Pfam" id="PF13521">
    <property type="entry name" value="AAA_28"/>
    <property type="match status" value="1"/>
</dbReference>
<name>A0A6M5Y756_9BACT</name>
<accession>A0A6M5Y756</accession>
<feature type="domain" description="NadR/Ttd14 AAA" evidence="1">
    <location>
        <begin position="11"/>
        <end position="163"/>
    </location>
</feature>
<keyword evidence="2" id="KW-0067">ATP-binding</keyword>
<proteinExistence type="predicted"/>
<keyword evidence="3" id="KW-1185">Reference proteome</keyword>
<dbReference type="GO" id="GO:0005524">
    <property type="term" value="F:ATP binding"/>
    <property type="evidence" value="ECO:0007669"/>
    <property type="project" value="UniProtKB-KW"/>
</dbReference>
<keyword evidence="2" id="KW-0547">Nucleotide-binding</keyword>
<sequence>MSEKIAQPVSKLCLFGPESVGKTTMARQLATEYQTVFVPEVARDLITSNEFSLDDIVRIGHAQTQAVLAAEQKANRILFCDTDVITTQIYSDIYLGQVPPVLYELEQQIQYDAYVLLDIDVPWVADGLRDLGHRRTELMTRFKTELDHRNLPYVLVSGSYSERLTTVRQLADQLLNAPGSV</sequence>
<dbReference type="SUPFAM" id="SSF52540">
    <property type="entry name" value="P-loop containing nucleoside triphosphate hydrolases"/>
    <property type="match status" value="1"/>
</dbReference>
<dbReference type="InterPro" id="IPR027417">
    <property type="entry name" value="P-loop_NTPase"/>
</dbReference>
<evidence type="ECO:0000259" key="1">
    <source>
        <dbReference type="Pfam" id="PF13521"/>
    </source>
</evidence>
<dbReference type="InterPro" id="IPR052735">
    <property type="entry name" value="NAD_biosynth-regulator"/>
</dbReference>
<dbReference type="PANTHER" id="PTHR37512">
    <property type="entry name" value="TRIFUNCTIONAL NAD BIOSYNTHESIS/REGULATOR PROTEIN NADR"/>
    <property type="match status" value="1"/>
</dbReference>
<dbReference type="Proteomes" id="UP000502756">
    <property type="component" value="Chromosome"/>
</dbReference>
<dbReference type="EMBL" id="CP053435">
    <property type="protein sequence ID" value="QJW88542.1"/>
    <property type="molecule type" value="Genomic_DNA"/>
</dbReference>
<reference evidence="2 3" key="1">
    <citation type="submission" date="2020-05" db="EMBL/GenBank/DDBJ databases">
        <title>Genome sequencing of Spirosoma sp. TS118.</title>
        <authorList>
            <person name="Lee J.-H."/>
            <person name="Jeong S."/>
            <person name="Zhao L."/>
            <person name="Jung J.-H."/>
            <person name="Kim M.-K."/>
            <person name="Lim S."/>
        </authorList>
    </citation>
    <scope>NUCLEOTIDE SEQUENCE [LARGE SCALE GENOMIC DNA]</scope>
    <source>
        <strain evidence="2 3">TS118</strain>
    </source>
</reference>
<dbReference type="PANTHER" id="PTHR37512:SF1">
    <property type="entry name" value="NADR_TTD14 AAA DOMAIN-CONTAINING PROTEIN"/>
    <property type="match status" value="1"/>
</dbReference>
<dbReference type="RefSeq" id="WP_171738380.1">
    <property type="nucleotide sequence ID" value="NZ_CP053435.1"/>
</dbReference>
<dbReference type="Gene3D" id="3.40.50.300">
    <property type="entry name" value="P-loop containing nucleotide triphosphate hydrolases"/>
    <property type="match status" value="1"/>
</dbReference>
<protein>
    <submittedName>
        <fullName evidence="2">ATP-binding protein</fullName>
    </submittedName>
</protein>